<organism evidence="4 5">
    <name type="scientific">Dysgonomonas hofstadii</name>
    <dbReference type="NCBI Taxonomy" id="637886"/>
    <lineage>
        <taxon>Bacteria</taxon>
        <taxon>Pseudomonadati</taxon>
        <taxon>Bacteroidota</taxon>
        <taxon>Bacteroidia</taxon>
        <taxon>Bacteroidales</taxon>
        <taxon>Dysgonomonadaceae</taxon>
        <taxon>Dysgonomonas</taxon>
    </lineage>
</organism>
<keyword evidence="2 4" id="KW-0436">Ligase</keyword>
<dbReference type="Proteomes" id="UP000555103">
    <property type="component" value="Unassembled WGS sequence"/>
</dbReference>
<dbReference type="GO" id="GO:0008756">
    <property type="term" value="F:o-succinylbenzoate-CoA ligase activity"/>
    <property type="evidence" value="ECO:0007669"/>
    <property type="project" value="UniProtKB-EC"/>
</dbReference>
<evidence type="ECO:0000259" key="3">
    <source>
        <dbReference type="Pfam" id="PF00501"/>
    </source>
</evidence>
<dbReference type="RefSeq" id="WP_183307653.1">
    <property type="nucleotide sequence ID" value="NZ_JACIEP010000009.1"/>
</dbReference>
<dbReference type="SUPFAM" id="SSF56801">
    <property type="entry name" value="Acetyl-CoA synthetase-like"/>
    <property type="match status" value="1"/>
</dbReference>
<dbReference type="PANTHER" id="PTHR43201">
    <property type="entry name" value="ACYL-COA SYNTHETASE"/>
    <property type="match status" value="1"/>
</dbReference>
<proteinExistence type="inferred from homology"/>
<sequence>MYQLYIKRQAITIEGGTYLPDAFRGKGIPAFATKSDFHRELYLFLQNWFSRSPFLKVKTSGSTGTPKEMLVEKSRMMQSAQLTCSFLELKEGDKSLLCMSLDYIAGKMMVVRALIAGLDLYPVSPSGNPLKNNDITYDFAAMIPMQVYNSLQSDIERKCLAGIRNLIIGGGAIDTQLAEQLKGFPNDIYSTYGMTETLSHIALRKINGNDASENYMPFSSVNLLLSQEGALIIDAPLVSREKLYTNDIAEINDDGSFRILGRKDNVINSGGVKIQIEEVERLLKPYINNPYAITSSTDPKFGEIVVLVVEEDIDPLIFEGKLPDYYFPRRIVKVDSIPLTETGKINRPAVKALIG</sequence>
<name>A0A840CL17_9BACT</name>
<comment type="similarity">
    <text evidence="1">Belongs to the ATP-dependent AMP-binding enzyme family.</text>
</comment>
<reference evidence="4 5" key="1">
    <citation type="submission" date="2020-08" db="EMBL/GenBank/DDBJ databases">
        <title>Genomic Encyclopedia of Type Strains, Phase IV (KMG-IV): sequencing the most valuable type-strain genomes for metagenomic binning, comparative biology and taxonomic classification.</title>
        <authorList>
            <person name="Goeker M."/>
        </authorList>
    </citation>
    <scope>NUCLEOTIDE SEQUENCE [LARGE SCALE GENOMIC DNA]</scope>
    <source>
        <strain evidence="4 5">DSM 104969</strain>
    </source>
</reference>
<dbReference type="PANTHER" id="PTHR43201:SF5">
    <property type="entry name" value="MEDIUM-CHAIN ACYL-COA LIGASE ACSF2, MITOCHONDRIAL"/>
    <property type="match status" value="1"/>
</dbReference>
<dbReference type="InterPro" id="IPR042099">
    <property type="entry name" value="ANL_N_sf"/>
</dbReference>
<dbReference type="AlphaFoldDB" id="A0A840CL17"/>
<protein>
    <submittedName>
        <fullName evidence="4">O-succinylbenzoic acid--CoA ligase</fullName>
        <ecNumber evidence="4">6.2.1.26</ecNumber>
    </submittedName>
</protein>
<dbReference type="EC" id="6.2.1.26" evidence="4"/>
<accession>A0A840CL17</accession>
<gene>
    <name evidence="4" type="ORF">GGR21_002670</name>
</gene>
<dbReference type="InterPro" id="IPR000873">
    <property type="entry name" value="AMP-dep_synth/lig_dom"/>
</dbReference>
<evidence type="ECO:0000256" key="1">
    <source>
        <dbReference type="ARBA" id="ARBA00006432"/>
    </source>
</evidence>
<evidence type="ECO:0000313" key="4">
    <source>
        <dbReference type="EMBL" id="MBB4036757.1"/>
    </source>
</evidence>
<dbReference type="EMBL" id="JACIEP010000009">
    <property type="protein sequence ID" value="MBB4036757.1"/>
    <property type="molecule type" value="Genomic_DNA"/>
</dbReference>
<dbReference type="Gene3D" id="3.40.50.12780">
    <property type="entry name" value="N-terminal domain of ligase-like"/>
    <property type="match status" value="1"/>
</dbReference>
<dbReference type="Gene3D" id="3.30.300.30">
    <property type="match status" value="1"/>
</dbReference>
<dbReference type="GO" id="GO:0031956">
    <property type="term" value="F:medium-chain fatty acid-CoA ligase activity"/>
    <property type="evidence" value="ECO:0007669"/>
    <property type="project" value="TreeGrafter"/>
</dbReference>
<evidence type="ECO:0000313" key="5">
    <source>
        <dbReference type="Proteomes" id="UP000555103"/>
    </source>
</evidence>
<feature type="domain" description="AMP-dependent synthetase/ligase" evidence="3">
    <location>
        <begin position="59"/>
        <end position="207"/>
    </location>
</feature>
<comment type="caution">
    <text evidence="4">The sequence shown here is derived from an EMBL/GenBank/DDBJ whole genome shotgun (WGS) entry which is preliminary data.</text>
</comment>
<dbReference type="InterPro" id="IPR045851">
    <property type="entry name" value="AMP-bd_C_sf"/>
</dbReference>
<dbReference type="Pfam" id="PF00501">
    <property type="entry name" value="AMP-binding"/>
    <property type="match status" value="1"/>
</dbReference>
<dbReference type="GO" id="GO:0006631">
    <property type="term" value="P:fatty acid metabolic process"/>
    <property type="evidence" value="ECO:0007669"/>
    <property type="project" value="TreeGrafter"/>
</dbReference>
<evidence type="ECO:0000256" key="2">
    <source>
        <dbReference type="ARBA" id="ARBA00022598"/>
    </source>
</evidence>
<keyword evidence="5" id="KW-1185">Reference proteome</keyword>